<feature type="domain" description="DNA methylase adenine-specific" evidence="8">
    <location>
        <begin position="315"/>
        <end position="622"/>
    </location>
</feature>
<dbReference type="EC" id="2.1.1.72" evidence="2"/>
<keyword evidence="9" id="KW-0540">Nuclease</keyword>
<organism evidence="9 10">
    <name type="scientific">Rhizobium leguminosarum</name>
    <dbReference type="NCBI Taxonomy" id="384"/>
    <lineage>
        <taxon>Bacteria</taxon>
        <taxon>Pseudomonadati</taxon>
        <taxon>Pseudomonadota</taxon>
        <taxon>Alphaproteobacteria</taxon>
        <taxon>Hyphomicrobiales</taxon>
        <taxon>Rhizobiaceae</taxon>
        <taxon>Rhizobium/Agrobacterium group</taxon>
        <taxon>Rhizobium</taxon>
    </lineage>
</organism>
<dbReference type="GO" id="GO:0009007">
    <property type="term" value="F:site-specific DNA-methyltransferase (adenine-specific) activity"/>
    <property type="evidence" value="ECO:0007669"/>
    <property type="project" value="UniProtKB-EC"/>
</dbReference>
<dbReference type="Gene3D" id="3.40.50.150">
    <property type="entry name" value="Vaccinia Virus protein VP39"/>
    <property type="match status" value="1"/>
</dbReference>
<proteinExistence type="inferred from homology"/>
<dbReference type="Proteomes" id="UP000238523">
    <property type="component" value="Chromosome"/>
</dbReference>
<dbReference type="InterPro" id="IPR051537">
    <property type="entry name" value="DNA_Adenine_Mtase"/>
</dbReference>
<dbReference type="RefSeq" id="WP_105004832.1">
    <property type="nucleotide sequence ID" value="NZ_CP025012.1"/>
</dbReference>
<dbReference type="InterPro" id="IPR029063">
    <property type="entry name" value="SAM-dependent_MTases_sf"/>
</dbReference>
<dbReference type="PANTHER" id="PTHR42933:SF1">
    <property type="entry name" value="SITE-SPECIFIC DNA-METHYLTRANSFERASE (ADENINE-SPECIFIC)"/>
    <property type="match status" value="1"/>
</dbReference>
<dbReference type="CDD" id="cd02440">
    <property type="entry name" value="AdoMet_MTases"/>
    <property type="match status" value="1"/>
</dbReference>
<evidence type="ECO:0000313" key="9">
    <source>
        <dbReference type="EMBL" id="AUW40586.1"/>
    </source>
</evidence>
<dbReference type="EMBL" id="CP025012">
    <property type="protein sequence ID" value="AUW40586.1"/>
    <property type="molecule type" value="Genomic_DNA"/>
</dbReference>
<evidence type="ECO:0000256" key="2">
    <source>
        <dbReference type="ARBA" id="ARBA00011900"/>
    </source>
</evidence>
<dbReference type="GO" id="GO:0008170">
    <property type="term" value="F:N-methyltransferase activity"/>
    <property type="evidence" value="ECO:0007669"/>
    <property type="project" value="InterPro"/>
</dbReference>
<dbReference type="Pfam" id="PF02384">
    <property type="entry name" value="N6_Mtase"/>
    <property type="match status" value="1"/>
</dbReference>
<evidence type="ECO:0000256" key="5">
    <source>
        <dbReference type="ARBA" id="ARBA00022691"/>
    </source>
</evidence>
<evidence type="ECO:0000256" key="3">
    <source>
        <dbReference type="ARBA" id="ARBA00022603"/>
    </source>
</evidence>
<evidence type="ECO:0000256" key="7">
    <source>
        <dbReference type="ARBA" id="ARBA00047942"/>
    </source>
</evidence>
<dbReference type="GO" id="GO:0009307">
    <property type="term" value="P:DNA restriction-modification system"/>
    <property type="evidence" value="ECO:0007669"/>
    <property type="project" value="UniProtKB-KW"/>
</dbReference>
<dbReference type="PRINTS" id="PR00507">
    <property type="entry name" value="N12N6MTFRASE"/>
</dbReference>
<keyword evidence="9" id="KW-0378">Hydrolase</keyword>
<keyword evidence="3" id="KW-0489">Methyltransferase</keyword>
<dbReference type="AlphaFoldDB" id="A0A2K9YX69"/>
<keyword evidence="9" id="KW-0255">Endonuclease</keyword>
<accession>A0A2K9YX69</accession>
<dbReference type="PANTHER" id="PTHR42933">
    <property type="entry name" value="SLR6095 PROTEIN"/>
    <property type="match status" value="1"/>
</dbReference>
<dbReference type="GO" id="GO:0032259">
    <property type="term" value="P:methylation"/>
    <property type="evidence" value="ECO:0007669"/>
    <property type="project" value="UniProtKB-KW"/>
</dbReference>
<reference evidence="9 10" key="1">
    <citation type="submission" date="2017-11" db="EMBL/GenBank/DDBJ databases">
        <title>Complete genome of Rhizobium leguminosarum Norway, an ineffective micro-symbiont.</title>
        <authorList>
            <person name="Hoffrichter A."/>
            <person name="Liang J."/>
            <person name="Brachmann A."/>
            <person name="Marin M."/>
        </authorList>
    </citation>
    <scope>NUCLEOTIDE SEQUENCE [LARGE SCALE GENOMIC DNA]</scope>
    <source>
        <strain evidence="9 10">Norway</strain>
    </source>
</reference>
<evidence type="ECO:0000313" key="10">
    <source>
        <dbReference type="Proteomes" id="UP000238523"/>
    </source>
</evidence>
<sequence>MAKNERKTENVVREELRGLGYYDPASDIQIEEQKTNIAALKRALRTGSKSGKGGGGSPEFIITAPSNPDFVIVIECKASTKDHASGELADIIAAEAQAESAAARAKRVQRYAIDGALHYSALISKEMNVIAIAVSGETLASAQISTFLHSKGAAAPKVLQTDKGLPIESFLSWDELIRHASFDETVQRLRFDELMAFSRELHDFMRDHAKLTESEKPLVVSGTLIALRNAAFAKSFDEYKPDELQREWIRVIKTEIEKAEIPQAKKDNMAQPYSSISVHPELGKATKSYPKGILNELISELNEKVWPFLSIYHDFDVVGQFYGEFLKYTGGDKKALGIVLTPRHITELFSLLAHVGKDDTVIDICAGTGGFLISAMHQMMKATTTEAERERIRAHGLVGVEQQPNMFALAASNMILRGDGKANLYQGSCFDPAIADAVKKHDANIGMLNPPFSQSDEDLHELHFTKHMLDCLTEGGTGIAVVPMSCAIAPHPARNEILKHHTLEAVMSLPDDLFYPVGTVVCIMVFTAHKPHEQQNKKTWFGYWKNDAFVKTKKRGRIDLNGHWAQIRDHWVDSYRNREVHVGESVSKRVTAVDEWCAEAYMETDYSVLNQDDYKSTVKQYLIFQLMNDILPLPEKEDEDAL</sequence>
<dbReference type="REBASE" id="233055">
    <property type="entry name" value="RleNORF164P"/>
</dbReference>
<evidence type="ECO:0000256" key="1">
    <source>
        <dbReference type="ARBA" id="ARBA00006594"/>
    </source>
</evidence>
<comment type="similarity">
    <text evidence="1">Belongs to the N(4)/N(6)-methyltransferase family.</text>
</comment>
<keyword evidence="5" id="KW-0949">S-adenosyl-L-methionine</keyword>
<dbReference type="GO" id="GO:0004519">
    <property type="term" value="F:endonuclease activity"/>
    <property type="evidence" value="ECO:0007669"/>
    <property type="project" value="UniProtKB-KW"/>
</dbReference>
<evidence type="ECO:0000259" key="8">
    <source>
        <dbReference type="Pfam" id="PF02384"/>
    </source>
</evidence>
<keyword evidence="6" id="KW-0680">Restriction system</keyword>
<dbReference type="GO" id="GO:0003677">
    <property type="term" value="F:DNA binding"/>
    <property type="evidence" value="ECO:0007669"/>
    <property type="project" value="InterPro"/>
</dbReference>
<name>A0A2K9YX69_RHILE</name>
<evidence type="ECO:0000256" key="4">
    <source>
        <dbReference type="ARBA" id="ARBA00022679"/>
    </source>
</evidence>
<evidence type="ECO:0000256" key="6">
    <source>
        <dbReference type="ARBA" id="ARBA00022747"/>
    </source>
</evidence>
<dbReference type="InterPro" id="IPR003356">
    <property type="entry name" value="DNA_methylase_A-5"/>
</dbReference>
<gene>
    <name evidence="9" type="ORF">CUJ84_Chr000164</name>
</gene>
<keyword evidence="4" id="KW-0808">Transferase</keyword>
<dbReference type="SUPFAM" id="SSF53335">
    <property type="entry name" value="S-adenosyl-L-methionine-dependent methyltransferases"/>
    <property type="match status" value="1"/>
</dbReference>
<comment type="catalytic activity">
    <reaction evidence="7">
        <text>a 2'-deoxyadenosine in DNA + S-adenosyl-L-methionine = an N(6)-methyl-2'-deoxyadenosine in DNA + S-adenosyl-L-homocysteine + H(+)</text>
        <dbReference type="Rhea" id="RHEA:15197"/>
        <dbReference type="Rhea" id="RHEA-COMP:12418"/>
        <dbReference type="Rhea" id="RHEA-COMP:12419"/>
        <dbReference type="ChEBI" id="CHEBI:15378"/>
        <dbReference type="ChEBI" id="CHEBI:57856"/>
        <dbReference type="ChEBI" id="CHEBI:59789"/>
        <dbReference type="ChEBI" id="CHEBI:90615"/>
        <dbReference type="ChEBI" id="CHEBI:90616"/>
        <dbReference type="EC" id="2.1.1.72"/>
    </reaction>
</comment>
<protein>
    <recommendedName>
        <fullName evidence="2">site-specific DNA-methyltransferase (adenine-specific)</fullName>
        <ecNumber evidence="2">2.1.1.72</ecNumber>
    </recommendedName>
</protein>